<evidence type="ECO:0000313" key="2">
    <source>
        <dbReference type="EMBL" id="PNV65694.1"/>
    </source>
</evidence>
<evidence type="ECO:0000313" key="3">
    <source>
        <dbReference type="Proteomes" id="UP000236488"/>
    </source>
</evidence>
<evidence type="ECO:0000256" key="1">
    <source>
        <dbReference type="ARBA" id="ARBA00022649"/>
    </source>
</evidence>
<dbReference type="Pfam" id="PF05016">
    <property type="entry name" value="ParE_toxin"/>
    <property type="match status" value="1"/>
</dbReference>
<protein>
    <submittedName>
        <fullName evidence="2">Type II toxin-antitoxin system RelE/ParE family toxin</fullName>
    </submittedName>
</protein>
<dbReference type="RefSeq" id="WP_087197718.1">
    <property type="nucleotide sequence ID" value="NZ_PPEL01000020.1"/>
</dbReference>
<accession>A0A2K2U5Z2</accession>
<keyword evidence="1" id="KW-1277">Toxin-antitoxin system</keyword>
<dbReference type="AlphaFoldDB" id="A0A2K2U5Z2"/>
<proteinExistence type="predicted"/>
<dbReference type="InterPro" id="IPR007712">
    <property type="entry name" value="RelE/ParE_toxin"/>
</dbReference>
<reference evidence="2 3" key="1">
    <citation type="journal article" date="2018" name="Int. J. Syst. Evol. Microbiol.">
        <title>Rubneribacter badeniensis gen. nov., sp. nov. and Enteroscipio rubneri gen. nov., sp. nov., new members of the Eggerthellaceae isolated from human faeces.</title>
        <authorList>
            <person name="Danylec N."/>
            <person name="Gobl A."/>
            <person name="Stoll D.A."/>
            <person name="Hetzer B."/>
            <person name="Kulling S.E."/>
            <person name="Huch M."/>
        </authorList>
    </citation>
    <scope>NUCLEOTIDE SEQUENCE [LARGE SCALE GENOMIC DNA]</scope>
    <source>
        <strain evidence="2 3">ResAG-85</strain>
    </source>
</reference>
<organism evidence="2 3">
    <name type="scientific">Rubneribacter badeniensis</name>
    <dbReference type="NCBI Taxonomy" id="2070688"/>
    <lineage>
        <taxon>Bacteria</taxon>
        <taxon>Bacillati</taxon>
        <taxon>Actinomycetota</taxon>
        <taxon>Coriobacteriia</taxon>
        <taxon>Eggerthellales</taxon>
        <taxon>Eggerthellaceae</taxon>
        <taxon>Rubneribacter</taxon>
    </lineage>
</organism>
<comment type="caution">
    <text evidence="2">The sequence shown here is derived from an EMBL/GenBank/DDBJ whole genome shotgun (WGS) entry which is preliminary data.</text>
</comment>
<dbReference type="EMBL" id="PPEL01000020">
    <property type="protein sequence ID" value="PNV65694.1"/>
    <property type="molecule type" value="Genomic_DNA"/>
</dbReference>
<dbReference type="Gene3D" id="3.30.2310.20">
    <property type="entry name" value="RelE-like"/>
    <property type="match status" value="1"/>
</dbReference>
<sequence length="113" mass="12984">MAFRPRLLESADQELRDIVSYLVGHSDDAAREFLDAFERQLDLLCSGVVSYGFSRMPELARLGYRSALVGRYVFLYYLEEDCVVVAHLFHQRQDYVSLVTEGRERGTISKKGD</sequence>
<keyword evidence="3" id="KW-1185">Reference proteome</keyword>
<dbReference type="Proteomes" id="UP000236488">
    <property type="component" value="Unassembled WGS sequence"/>
</dbReference>
<gene>
    <name evidence="2" type="ORF">C2L80_05270</name>
</gene>
<name>A0A2K2U5Z2_9ACTN</name>
<dbReference type="InterPro" id="IPR035093">
    <property type="entry name" value="RelE/ParE_toxin_dom_sf"/>
</dbReference>